<keyword evidence="3" id="KW-1185">Reference proteome</keyword>
<name>A0ABW7YK63_9ACTN</name>
<dbReference type="Proteomes" id="UP001612741">
    <property type="component" value="Unassembled WGS sequence"/>
</dbReference>
<dbReference type="Pfam" id="PF25148">
    <property type="entry name" value="DUF7824"/>
    <property type="match status" value="1"/>
</dbReference>
<accession>A0ABW7YK63</accession>
<organism evidence="2 3">
    <name type="scientific">Nonomuraea typhae</name>
    <dbReference type="NCBI Taxonomy" id="2603600"/>
    <lineage>
        <taxon>Bacteria</taxon>
        <taxon>Bacillati</taxon>
        <taxon>Actinomycetota</taxon>
        <taxon>Actinomycetes</taxon>
        <taxon>Streptosporangiales</taxon>
        <taxon>Streptosporangiaceae</taxon>
        <taxon>Nonomuraea</taxon>
    </lineage>
</organism>
<dbReference type="RefSeq" id="WP_397078311.1">
    <property type="nucleotide sequence ID" value="NZ_JBITGY010000001.1"/>
</dbReference>
<reference evidence="2 3" key="1">
    <citation type="submission" date="2024-10" db="EMBL/GenBank/DDBJ databases">
        <title>The Natural Products Discovery Center: Release of the First 8490 Sequenced Strains for Exploring Actinobacteria Biosynthetic Diversity.</title>
        <authorList>
            <person name="Kalkreuter E."/>
            <person name="Kautsar S.A."/>
            <person name="Yang D."/>
            <person name="Bader C.D."/>
            <person name="Teijaro C.N."/>
            <person name="Fluegel L."/>
            <person name="Davis C.M."/>
            <person name="Simpson J.R."/>
            <person name="Lauterbach L."/>
            <person name="Steele A.D."/>
            <person name="Gui C."/>
            <person name="Meng S."/>
            <person name="Li G."/>
            <person name="Viehrig K."/>
            <person name="Ye F."/>
            <person name="Su P."/>
            <person name="Kiefer A.F."/>
            <person name="Nichols A."/>
            <person name="Cepeda A.J."/>
            <person name="Yan W."/>
            <person name="Fan B."/>
            <person name="Jiang Y."/>
            <person name="Adhikari A."/>
            <person name="Zheng C.-J."/>
            <person name="Schuster L."/>
            <person name="Cowan T.M."/>
            <person name="Smanski M.J."/>
            <person name="Chevrette M.G."/>
            <person name="De Carvalho L.P.S."/>
            <person name="Shen B."/>
        </authorList>
    </citation>
    <scope>NUCLEOTIDE SEQUENCE [LARGE SCALE GENOMIC DNA]</scope>
    <source>
        <strain evidence="2 3">NPDC050545</strain>
    </source>
</reference>
<evidence type="ECO:0000259" key="1">
    <source>
        <dbReference type="Pfam" id="PF25148"/>
    </source>
</evidence>
<protein>
    <submittedName>
        <fullName evidence="2">DUF6493 family protein</fullName>
    </submittedName>
</protein>
<feature type="domain" description="DUF7824" evidence="1">
    <location>
        <begin position="515"/>
        <end position="601"/>
    </location>
</feature>
<evidence type="ECO:0000313" key="2">
    <source>
        <dbReference type="EMBL" id="MFI6496287.1"/>
    </source>
</evidence>
<dbReference type="InterPro" id="IPR056726">
    <property type="entry name" value="DUF7824"/>
</dbReference>
<evidence type="ECO:0000313" key="3">
    <source>
        <dbReference type="Proteomes" id="UP001612741"/>
    </source>
</evidence>
<gene>
    <name evidence="2" type="ORF">ACIBG2_02830</name>
</gene>
<sequence>MNTAAGAWEHVREAIAGANVHEVAKRVLALDDAGRRAVARELPGHIATAREAQHRAAQERHSWDWSVSQRWISPMRVAGAGTIGGAAAVVTWLYRRELNQWTSGADLAALVRVLRARPPEWQADLAGRLALRLRDGRAQRADDSVELALAMLRYTKIVPPGHDPLVAAWVSFPPRLPKDPLAGHLLPRLFEAEGVGRALRDERPGWSPKQSWLRRLSDLADSGELDRDMLVDGCVRRFLRGGTGPDLRFFVRLHDLLDPAPDPARTRDYLRLLPAAPGPVAELALKRVRGALSGDELTEAAGALLFRPEAKLVRAGLSLLEQAAKAAEGDLDHLAPALASAFLCASHDVRERTVRLAVRYAGRFTPAGAEAVREAAAVLPAGLLTGLTEAYGQVEAAAEDFRAVPLPVFEAPARGRIDAGSVPEDHGLRFELWLDALVRDPAAGRTLPKDVPSLRWYGGDLYALRCWPDLAQWADALRQAAIGGAAPGDPRSKVSPHDLVPASHQVAGPHRVTLLRCAEVLGALKDGTLPPYLLAAPTCTSGQIDPVELVARLEGYEAKGVTAMPADLQQALLRLPREVPAEAAERAWRLTSAAGAALVHWLAARPEPSLRVTWRKHTPYAAFHVAATGLELVDELLGALHALTHMDARHLWRLTLPSDREAVAMYLIPHLANPWGSPAAIPDYVTALFYQDGPPGEAMAALIGVLAGQLAEGRGERLLLEAAGAGCLPAGECGRQIAYAVRGPMVKLGDVLRTLEACARQGAQREVWEIMAGMLPAFLPGPGERSTQSHTRALAFAAEAARWAGARETLPVVAEIAGRAKVNGFVRAARLLHERLHQGT</sequence>
<dbReference type="EMBL" id="JBITGY010000001">
    <property type="protein sequence ID" value="MFI6496287.1"/>
    <property type="molecule type" value="Genomic_DNA"/>
</dbReference>
<proteinExistence type="predicted"/>
<comment type="caution">
    <text evidence="2">The sequence shown here is derived from an EMBL/GenBank/DDBJ whole genome shotgun (WGS) entry which is preliminary data.</text>
</comment>